<evidence type="ECO:0000256" key="3">
    <source>
        <dbReference type="ARBA" id="ARBA00023235"/>
    </source>
</evidence>
<comment type="caution">
    <text evidence="5">The sequence shown here is derived from an EMBL/GenBank/DDBJ whole genome shotgun (WGS) entry which is preliminary data.</text>
</comment>
<reference evidence="5" key="1">
    <citation type="journal article" date="2014" name="Front. Microbiol.">
        <title>High frequency of phylogenetically diverse reductive dehalogenase-homologous genes in deep subseafloor sedimentary metagenomes.</title>
        <authorList>
            <person name="Kawai M."/>
            <person name="Futagami T."/>
            <person name="Toyoda A."/>
            <person name="Takaki Y."/>
            <person name="Nishi S."/>
            <person name="Hori S."/>
            <person name="Arai W."/>
            <person name="Tsubouchi T."/>
            <person name="Morono Y."/>
            <person name="Uchiyama I."/>
            <person name="Ito T."/>
            <person name="Fujiyama A."/>
            <person name="Inagaki F."/>
            <person name="Takami H."/>
        </authorList>
    </citation>
    <scope>NUCLEOTIDE SEQUENCE</scope>
    <source>
        <strain evidence="5">Expedition CK06-06</strain>
    </source>
</reference>
<dbReference type="InterPro" id="IPR013497">
    <property type="entry name" value="Topo_IA_cen"/>
</dbReference>
<dbReference type="GO" id="GO:0006265">
    <property type="term" value="P:DNA topological change"/>
    <property type="evidence" value="ECO:0007669"/>
    <property type="project" value="InterPro"/>
</dbReference>
<keyword evidence="1" id="KW-0479">Metal-binding</keyword>
<dbReference type="Gene3D" id="1.10.460.10">
    <property type="entry name" value="Topoisomerase I, domain 2"/>
    <property type="match status" value="1"/>
</dbReference>
<proteinExistence type="predicted"/>
<dbReference type="GO" id="GO:0046872">
    <property type="term" value="F:metal ion binding"/>
    <property type="evidence" value="ECO:0007669"/>
    <property type="project" value="UniProtKB-KW"/>
</dbReference>
<dbReference type="PANTHER" id="PTHR11390">
    <property type="entry name" value="PROKARYOTIC DNA TOPOISOMERASE"/>
    <property type="match status" value="1"/>
</dbReference>
<protein>
    <recommendedName>
        <fullName evidence="4">Topo IA-type catalytic domain-containing protein</fullName>
    </recommendedName>
</protein>
<dbReference type="InterPro" id="IPR023405">
    <property type="entry name" value="Topo_IA_core_domain"/>
</dbReference>
<feature type="domain" description="Topo IA-type catalytic" evidence="4">
    <location>
        <begin position="1"/>
        <end position="147"/>
    </location>
</feature>
<evidence type="ECO:0000313" key="5">
    <source>
        <dbReference type="EMBL" id="GAH18857.1"/>
    </source>
</evidence>
<evidence type="ECO:0000259" key="4">
    <source>
        <dbReference type="PROSITE" id="PS52039"/>
    </source>
</evidence>
<gene>
    <name evidence="5" type="ORF">S03H2_08573</name>
</gene>
<sequence length="147" mass="17218">QAKESKTILKISIKEEPFTSRLVSLISSGFYEIAPFLKKSYQPTIEIEAKQLPIKNIQLNAKETQPPPKYTDTTLLKLMEREHLGTKSTRPTIIQILIDRKLILRIDKNHFKITEWGKFIIQELIKVWLPFLKPEFTRFVEKLLSIV</sequence>
<organism evidence="5">
    <name type="scientific">marine sediment metagenome</name>
    <dbReference type="NCBI Taxonomy" id="412755"/>
    <lineage>
        <taxon>unclassified sequences</taxon>
        <taxon>metagenomes</taxon>
        <taxon>ecological metagenomes</taxon>
    </lineage>
</organism>
<keyword evidence="2" id="KW-0862">Zinc</keyword>
<feature type="non-terminal residue" evidence="5">
    <location>
        <position position="1"/>
    </location>
</feature>
<dbReference type="AlphaFoldDB" id="X1DF72"/>
<dbReference type="PROSITE" id="PS52039">
    <property type="entry name" value="TOPO_IA_2"/>
    <property type="match status" value="1"/>
</dbReference>
<dbReference type="GO" id="GO:0006310">
    <property type="term" value="P:DNA recombination"/>
    <property type="evidence" value="ECO:0007669"/>
    <property type="project" value="TreeGrafter"/>
</dbReference>
<dbReference type="PANTHER" id="PTHR11390:SF26">
    <property type="entry name" value="DNA TOPOISOMERASE 1"/>
    <property type="match status" value="1"/>
</dbReference>
<keyword evidence="3" id="KW-0413">Isomerase</keyword>
<dbReference type="SUPFAM" id="SSF56712">
    <property type="entry name" value="Prokaryotic type I DNA topoisomerase"/>
    <property type="match status" value="1"/>
</dbReference>
<evidence type="ECO:0000256" key="1">
    <source>
        <dbReference type="ARBA" id="ARBA00022723"/>
    </source>
</evidence>
<dbReference type="InterPro" id="IPR000380">
    <property type="entry name" value="Topo_IA"/>
</dbReference>
<dbReference type="EMBL" id="BARU01004189">
    <property type="protein sequence ID" value="GAH18857.1"/>
    <property type="molecule type" value="Genomic_DNA"/>
</dbReference>
<evidence type="ECO:0000256" key="2">
    <source>
        <dbReference type="ARBA" id="ARBA00022833"/>
    </source>
</evidence>
<dbReference type="GO" id="GO:0003677">
    <property type="term" value="F:DNA binding"/>
    <property type="evidence" value="ECO:0007669"/>
    <property type="project" value="InterPro"/>
</dbReference>
<dbReference type="InterPro" id="IPR013824">
    <property type="entry name" value="Topo_IA_cen_sub1"/>
</dbReference>
<dbReference type="GO" id="GO:0006281">
    <property type="term" value="P:DNA repair"/>
    <property type="evidence" value="ECO:0007669"/>
    <property type="project" value="TreeGrafter"/>
</dbReference>
<accession>X1DF72</accession>
<dbReference type="InterPro" id="IPR013825">
    <property type="entry name" value="Topo_IA_cen_sub2"/>
</dbReference>
<name>X1DF72_9ZZZZ</name>
<dbReference type="Gene3D" id="2.70.20.10">
    <property type="entry name" value="Topoisomerase I, domain 3"/>
    <property type="match status" value="1"/>
</dbReference>
<dbReference type="GO" id="GO:0003917">
    <property type="term" value="F:DNA topoisomerase type I (single strand cut, ATP-independent) activity"/>
    <property type="evidence" value="ECO:0007669"/>
    <property type="project" value="InterPro"/>
</dbReference>
<dbReference type="Pfam" id="PF01131">
    <property type="entry name" value="Topoisom_bac"/>
    <property type="match status" value="1"/>
</dbReference>